<feature type="compositionally biased region" description="Polar residues" evidence="1">
    <location>
        <begin position="908"/>
        <end position="922"/>
    </location>
</feature>
<feature type="compositionally biased region" description="Basic and acidic residues" evidence="1">
    <location>
        <begin position="456"/>
        <end position="488"/>
    </location>
</feature>
<dbReference type="SMART" id="SM00976">
    <property type="entry name" value="Telo_bind"/>
    <property type="match status" value="1"/>
</dbReference>
<reference evidence="3" key="1">
    <citation type="submission" date="2022-10" db="EMBL/GenBank/DDBJ databases">
        <title>Culturing micro-colonial fungi from biological soil crusts in the Mojave desert and describing Neophaeococcomyces mojavensis, and introducing the new genera and species Taxawa tesnikishii.</title>
        <authorList>
            <person name="Kurbessoian T."/>
            <person name="Stajich J.E."/>
        </authorList>
    </citation>
    <scope>NUCLEOTIDE SEQUENCE</scope>
    <source>
        <strain evidence="3">TK_1</strain>
    </source>
</reference>
<feature type="compositionally biased region" description="Polar residues" evidence="1">
    <location>
        <begin position="1242"/>
        <end position="1258"/>
    </location>
</feature>
<dbReference type="EMBL" id="JAPDRL010000037">
    <property type="protein sequence ID" value="KAJ9664462.1"/>
    <property type="molecule type" value="Genomic_DNA"/>
</dbReference>
<feature type="compositionally biased region" description="Basic and acidic residues" evidence="1">
    <location>
        <begin position="1163"/>
        <end position="1196"/>
    </location>
</feature>
<feature type="region of interest" description="Disordered" evidence="1">
    <location>
        <begin position="1495"/>
        <end position="1515"/>
    </location>
</feature>
<accession>A0ABQ9NTX3</accession>
<feature type="compositionally biased region" description="Polar residues" evidence="1">
    <location>
        <begin position="1400"/>
        <end position="1420"/>
    </location>
</feature>
<dbReference type="SUPFAM" id="SSF50249">
    <property type="entry name" value="Nucleic acid-binding proteins"/>
    <property type="match status" value="1"/>
</dbReference>
<organism evidence="3 4">
    <name type="scientific">Coniosporium apollinis</name>
    <dbReference type="NCBI Taxonomy" id="61459"/>
    <lineage>
        <taxon>Eukaryota</taxon>
        <taxon>Fungi</taxon>
        <taxon>Dikarya</taxon>
        <taxon>Ascomycota</taxon>
        <taxon>Pezizomycotina</taxon>
        <taxon>Dothideomycetes</taxon>
        <taxon>Dothideomycetes incertae sedis</taxon>
        <taxon>Coniosporium</taxon>
    </lineage>
</organism>
<feature type="domain" description="Telomeric single stranded DNA binding POT1/Cdc13" evidence="2">
    <location>
        <begin position="1440"/>
        <end position="1629"/>
    </location>
</feature>
<feature type="compositionally biased region" description="Low complexity" evidence="1">
    <location>
        <begin position="1351"/>
        <end position="1363"/>
    </location>
</feature>
<feature type="region of interest" description="Disordered" evidence="1">
    <location>
        <begin position="1080"/>
        <end position="1261"/>
    </location>
</feature>
<feature type="compositionally biased region" description="Polar residues" evidence="1">
    <location>
        <begin position="1296"/>
        <end position="1323"/>
    </location>
</feature>
<dbReference type="Pfam" id="PF02765">
    <property type="entry name" value="POT1"/>
    <property type="match status" value="1"/>
</dbReference>
<feature type="compositionally biased region" description="Basic and acidic residues" evidence="1">
    <location>
        <begin position="714"/>
        <end position="724"/>
    </location>
</feature>
<feature type="region of interest" description="Disordered" evidence="1">
    <location>
        <begin position="223"/>
        <end position="298"/>
    </location>
</feature>
<dbReference type="Proteomes" id="UP001172684">
    <property type="component" value="Unassembled WGS sequence"/>
</dbReference>
<feature type="compositionally biased region" description="Acidic residues" evidence="1">
    <location>
        <begin position="953"/>
        <end position="966"/>
    </location>
</feature>
<feature type="region of interest" description="Disordered" evidence="1">
    <location>
        <begin position="524"/>
        <end position="563"/>
    </location>
</feature>
<evidence type="ECO:0000313" key="4">
    <source>
        <dbReference type="Proteomes" id="UP001172684"/>
    </source>
</evidence>
<dbReference type="InterPro" id="IPR012340">
    <property type="entry name" value="NA-bd_OB-fold"/>
</dbReference>
<feature type="compositionally biased region" description="Polar residues" evidence="1">
    <location>
        <begin position="867"/>
        <end position="885"/>
    </location>
</feature>
<feature type="compositionally biased region" description="Acidic residues" evidence="1">
    <location>
        <begin position="789"/>
        <end position="822"/>
    </location>
</feature>
<evidence type="ECO:0000259" key="2">
    <source>
        <dbReference type="SMART" id="SM00976"/>
    </source>
</evidence>
<feature type="compositionally biased region" description="Acidic residues" evidence="1">
    <location>
        <begin position="233"/>
        <end position="242"/>
    </location>
</feature>
<feature type="compositionally biased region" description="Acidic residues" evidence="1">
    <location>
        <begin position="400"/>
        <end position="429"/>
    </location>
</feature>
<feature type="compositionally biased region" description="Polar residues" evidence="1">
    <location>
        <begin position="1376"/>
        <end position="1387"/>
    </location>
</feature>
<feature type="region of interest" description="Disordered" evidence="1">
    <location>
        <begin position="188"/>
        <end position="210"/>
    </location>
</feature>
<name>A0ABQ9NTX3_9PEZI</name>
<feature type="compositionally biased region" description="Basic and acidic residues" evidence="1">
    <location>
        <begin position="969"/>
        <end position="989"/>
    </location>
</feature>
<feature type="compositionally biased region" description="Polar residues" evidence="1">
    <location>
        <begin position="252"/>
        <end position="265"/>
    </location>
</feature>
<feature type="region of interest" description="Disordered" evidence="1">
    <location>
        <begin position="592"/>
        <end position="622"/>
    </location>
</feature>
<dbReference type="InterPro" id="IPR011564">
    <property type="entry name" value="Telomer_end-bd_POT1/Cdc13"/>
</dbReference>
<feature type="region of interest" description="Disordered" evidence="1">
    <location>
        <begin position="858"/>
        <end position="992"/>
    </location>
</feature>
<evidence type="ECO:0000313" key="3">
    <source>
        <dbReference type="EMBL" id="KAJ9664462.1"/>
    </source>
</evidence>
<keyword evidence="4" id="KW-1185">Reference proteome</keyword>
<feature type="compositionally biased region" description="Basic and acidic residues" evidence="1">
    <location>
        <begin position="1080"/>
        <end position="1112"/>
    </location>
</feature>
<feature type="compositionally biased region" description="Polar residues" evidence="1">
    <location>
        <begin position="1273"/>
        <end position="1289"/>
    </location>
</feature>
<feature type="compositionally biased region" description="Basic and acidic residues" evidence="1">
    <location>
        <begin position="682"/>
        <end position="692"/>
    </location>
</feature>
<feature type="region of interest" description="Disordered" evidence="1">
    <location>
        <begin position="1347"/>
        <end position="1430"/>
    </location>
</feature>
<feature type="region of interest" description="Disordered" evidence="1">
    <location>
        <begin position="670"/>
        <end position="834"/>
    </location>
</feature>
<feature type="compositionally biased region" description="Acidic residues" evidence="1">
    <location>
        <begin position="756"/>
        <end position="773"/>
    </location>
</feature>
<evidence type="ECO:0000256" key="1">
    <source>
        <dbReference type="SAM" id="MobiDB-lite"/>
    </source>
</evidence>
<comment type="caution">
    <text evidence="3">The sequence shown here is derived from an EMBL/GenBank/DDBJ whole genome shotgun (WGS) entry which is preliminary data.</text>
</comment>
<proteinExistence type="predicted"/>
<protein>
    <recommendedName>
        <fullName evidence="2">Telomeric single stranded DNA binding POT1/Cdc13 domain-containing protein</fullName>
    </recommendedName>
</protein>
<feature type="region of interest" description="Disordered" evidence="1">
    <location>
        <begin position="1273"/>
        <end position="1327"/>
    </location>
</feature>
<gene>
    <name evidence="3" type="ORF">H2201_005210</name>
</gene>
<feature type="compositionally biased region" description="Polar residues" evidence="1">
    <location>
        <begin position="933"/>
        <end position="944"/>
    </location>
</feature>
<dbReference type="Gene3D" id="2.40.50.140">
    <property type="entry name" value="Nucleic acid-binding proteins"/>
    <property type="match status" value="1"/>
</dbReference>
<feature type="region of interest" description="Disordered" evidence="1">
    <location>
        <begin position="344"/>
        <end position="490"/>
    </location>
</feature>
<sequence length="1649" mass="179344">MAELAGMESVPIAELAPTIPAPDAKAVKALVTLIWPYSSSTKSCAVLLAEHDFRLRRRRGQVRVRFSGPSARAVAESGIGIGDEVTLGLSSVKWLADAGEVKAPGRSVDWELLYGCKLALQVVRDGQQLANLSIDEPEPTPLFENPSQTAAAATPAVDRINGGGTPSSWASPAFVKRIRLSSRPILDTPYDLYAEPDGDTKGQGRKRRRKSWKDVGVWKYAARTPSPEKTDTDEMSAEEEMEGSAQEEVTRSSDAAAQLPQTPLSAKQIAEDQSEPPADVTAATSSDGDGAHLIQPDMEIAGDATELNIESNSLPVEAAAEGRHIDAVDSEMLPAVPWSDDIHASAESLTRATPPPIPDAQLDAEDDEAHTEVDSEMYDVQQSEDEDMEGDSVLGGSREDPEEYYSDMDESESSENEFGIEEEYDESEVESEREPPALQGQPEVIVLSDTDEDQEKEGVEDNLESEREVDVAHEEPETDREGITHQDHQPVIAVGGVTAVMEDPVIVMPPPILPLLQTNVASGSSGIQTPSGTLDAPRTPILHPLASSTLPLPSPFPGESDPSVSSYMGHRAVAFPSVPRGAVGIGSEAVAQPLDSRNVGETGDDQVQQDDDIHAGDASPQTRFSQVYPFGLDGAAPSRETLSISDQSMLDKVDVVHEKEVVSTLEAFQQDEPPQAPFEGPIEEHFDEERKQSASGEAMDVTADNGVQETSPEPFERASEEHSVGVDLQPLHGDTSPQGARGFSIKPEPTVIELSSGEDSDMGPESEADEEDFSSGQSESDAPHYVYDVFEDDAEEDGEEEDVEDQVSEEQDSSVPADEEDTAPQSPTYDSMNMKAEPYWVLPESRFREPNILSREYSPVWNDEESASNASPSQPSESGGETQQAVDDAPSFLGSSPPSPQRQRETSAQDPSEGQLLASVSAQHALPGILPEQATQQTIVSRTTEIIDIGSGSEDDEPADDVDDGALMETDHPHVTEDDTLLKTEHSDVQNDDTPMKIVYPVKDVHLEVIYPAAAASEAGTSDFHPLTSSSPLRQELLPEVLDLSGVEPDYMSFRPTPRSSQMPLSQLAPSFTQFSHLRREIIRDSEEGSVDSRRSLSTEPEREMEQQHQTDDDHDDDVSMEDVKYADESQQSEPVYPALPDTMPETMPDITASHMAEPLEDATTRLDERDEKTIRQERPAETAHEDISVEQDTPRRALARLVRYTGYEPRGPTPSPITPFVTEKRAASPEDVPSDVILAEPSQTEPSQTEESQTQPKSYLVDRHENSLYNRSSYLHSNLLTPDPSQQLPEAFPASPQQTSNESILPATPQLTQKASTLSFSEVTDPFKIATPPDKLKLQEAAVRFSFGGPPTITPQTHQQPHSKTTIGEPPSSSPPTQDELSSQFAFTPGLHKAPEPPASTSHPTEMQQPPQPSTTRPISPSPYVRPRTHGLRTKQSYYAPLASLSSSLNYPPSSQDAGVDIIALVVRDTAAPKRAESGPRDWQTLFSITDPSLSTGKVEDSGSGEAVVSEPATASPTGRIQVQIFRPWKSALPQAEKGDIVLLRNFAVRSRKGKPLLMSGEASAWVVWRFRARRPAEAAPPGIASKYSWMRKESAEKRLGKEECKGPPVEIGSEERDEVRRLREWWERVEAVQSGEAGGAGEEGQGV</sequence>
<feature type="compositionally biased region" description="Acidic residues" evidence="1">
    <location>
        <begin position="362"/>
        <end position="390"/>
    </location>
</feature>